<reference evidence="1 2" key="2">
    <citation type="submission" date="2020-03" db="EMBL/GenBank/DDBJ databases">
        <authorList>
            <person name="Ichikawa N."/>
            <person name="Kimura A."/>
            <person name="Kitahashi Y."/>
            <person name="Uohara A."/>
        </authorList>
    </citation>
    <scope>NUCLEOTIDE SEQUENCE [LARGE SCALE GENOMIC DNA]</scope>
    <source>
        <strain evidence="1 2">NBRC 105367</strain>
    </source>
</reference>
<evidence type="ECO:0000313" key="1">
    <source>
        <dbReference type="EMBL" id="BCB84580.1"/>
    </source>
</evidence>
<name>A0A6F8YET6_9ACTN</name>
<dbReference type="Proteomes" id="UP000503011">
    <property type="component" value="Chromosome"/>
</dbReference>
<organism evidence="1 2">
    <name type="scientific">Phytohabitans suffuscus</name>
    <dbReference type="NCBI Taxonomy" id="624315"/>
    <lineage>
        <taxon>Bacteria</taxon>
        <taxon>Bacillati</taxon>
        <taxon>Actinomycetota</taxon>
        <taxon>Actinomycetes</taxon>
        <taxon>Micromonosporales</taxon>
        <taxon>Micromonosporaceae</taxon>
    </lineage>
</organism>
<reference evidence="1 2" key="1">
    <citation type="submission" date="2020-03" db="EMBL/GenBank/DDBJ databases">
        <title>Whole genome shotgun sequence of Phytohabitans suffuscus NBRC 105367.</title>
        <authorList>
            <person name="Komaki H."/>
            <person name="Tamura T."/>
        </authorList>
    </citation>
    <scope>NUCLEOTIDE SEQUENCE [LARGE SCALE GENOMIC DNA]</scope>
    <source>
        <strain evidence="1 2">NBRC 105367</strain>
    </source>
</reference>
<dbReference type="EMBL" id="AP022871">
    <property type="protein sequence ID" value="BCB84580.1"/>
    <property type="molecule type" value="Genomic_DNA"/>
</dbReference>
<accession>A0A6F8YET6</accession>
<gene>
    <name evidence="1" type="ORF">Psuf_018930</name>
</gene>
<evidence type="ECO:0000313" key="2">
    <source>
        <dbReference type="Proteomes" id="UP000503011"/>
    </source>
</evidence>
<dbReference type="AlphaFoldDB" id="A0A6F8YET6"/>
<protein>
    <submittedName>
        <fullName evidence="1">Uncharacterized protein</fullName>
    </submittedName>
</protein>
<dbReference type="KEGG" id="psuu:Psuf_018930"/>
<sequence length="75" mass="8276">MLKQLVHDAERQILLFRGHGRVQDEGTTGGRAVAEGVQQHSLSHRYAAADDRYSATALESVLQCTVKEDNRVVDA</sequence>
<proteinExistence type="predicted"/>
<keyword evidence="2" id="KW-1185">Reference proteome</keyword>